<name>A0A1F7J4N6_9BACT</name>
<comment type="similarity">
    <text evidence="1">Belongs to the class-II aminoacyl-tRNA synthetase family.</text>
</comment>
<dbReference type="GO" id="GO:0006419">
    <property type="term" value="P:alanyl-tRNA aminoacylation"/>
    <property type="evidence" value="ECO:0007669"/>
    <property type="project" value="InterPro"/>
</dbReference>
<dbReference type="PANTHER" id="PTHR11777:SF9">
    <property type="entry name" value="ALANINE--TRNA LIGASE, CYTOPLASMIC"/>
    <property type="match status" value="1"/>
</dbReference>
<dbReference type="EC" id="6.1.1.7" evidence="2"/>
<evidence type="ECO:0000256" key="9">
    <source>
        <dbReference type="ARBA" id="ARBA00023146"/>
    </source>
</evidence>
<dbReference type="Pfam" id="PF07973">
    <property type="entry name" value="tRNA_SAD"/>
    <property type="match status" value="1"/>
</dbReference>
<dbReference type="InterPro" id="IPR012947">
    <property type="entry name" value="tRNA_SAD"/>
</dbReference>
<dbReference type="Proteomes" id="UP000178558">
    <property type="component" value="Unassembled WGS sequence"/>
</dbReference>
<dbReference type="Gene3D" id="3.30.54.20">
    <property type="match status" value="1"/>
</dbReference>
<dbReference type="InterPro" id="IPR018162">
    <property type="entry name" value="Ala-tRNA-ligase_IIc_anticod-bd"/>
</dbReference>
<evidence type="ECO:0000256" key="6">
    <source>
        <dbReference type="ARBA" id="ARBA00022840"/>
    </source>
</evidence>
<dbReference type="InterPro" id="IPR018164">
    <property type="entry name" value="Ala-tRNA-synth_IIc_N"/>
</dbReference>
<keyword evidence="8" id="KW-0648">Protein biosynthesis</keyword>
<dbReference type="Gene3D" id="3.30.980.10">
    <property type="entry name" value="Threonyl-trna Synthetase, Chain A, domain 2"/>
    <property type="match status" value="1"/>
</dbReference>
<evidence type="ECO:0000256" key="7">
    <source>
        <dbReference type="ARBA" id="ARBA00022884"/>
    </source>
</evidence>
<keyword evidence="5" id="KW-0547">Nucleotide-binding</keyword>
<dbReference type="PRINTS" id="PR00980">
    <property type="entry name" value="TRNASYNTHALA"/>
</dbReference>
<dbReference type="SMART" id="SM00863">
    <property type="entry name" value="tRNA_SAD"/>
    <property type="match status" value="1"/>
</dbReference>
<keyword evidence="4" id="KW-0436">Ligase</keyword>
<dbReference type="CDD" id="cd00673">
    <property type="entry name" value="AlaRS_core"/>
    <property type="match status" value="1"/>
</dbReference>
<reference evidence="11 12" key="1">
    <citation type="journal article" date="2016" name="Nat. Commun.">
        <title>Thousands of microbial genomes shed light on interconnected biogeochemical processes in an aquifer system.</title>
        <authorList>
            <person name="Anantharaman K."/>
            <person name="Brown C.T."/>
            <person name="Hug L.A."/>
            <person name="Sharon I."/>
            <person name="Castelle C.J."/>
            <person name="Probst A.J."/>
            <person name="Thomas B.C."/>
            <person name="Singh A."/>
            <person name="Wilkins M.J."/>
            <person name="Karaoz U."/>
            <person name="Brodie E.L."/>
            <person name="Williams K.H."/>
            <person name="Hubbard S.S."/>
            <person name="Banfield J.F."/>
        </authorList>
    </citation>
    <scope>NUCLEOTIDE SEQUENCE [LARGE SCALE GENOMIC DNA]</scope>
</reference>
<keyword evidence="7" id="KW-0694">RNA-binding</keyword>
<dbReference type="FunFam" id="3.30.980.10:FF:000004">
    <property type="entry name" value="Alanine--tRNA ligase, cytoplasmic"/>
    <property type="match status" value="1"/>
</dbReference>
<dbReference type="EMBL" id="MGAQ01000015">
    <property type="protein sequence ID" value="OGK50552.1"/>
    <property type="molecule type" value="Genomic_DNA"/>
</dbReference>
<feature type="domain" description="Alanyl-transfer RNA synthetases family profile" evidence="10">
    <location>
        <begin position="3"/>
        <end position="606"/>
    </location>
</feature>
<dbReference type="GO" id="GO:0004813">
    <property type="term" value="F:alanine-tRNA ligase activity"/>
    <property type="evidence" value="ECO:0007669"/>
    <property type="project" value="UniProtKB-EC"/>
</dbReference>
<evidence type="ECO:0000313" key="11">
    <source>
        <dbReference type="EMBL" id="OGK50552.1"/>
    </source>
</evidence>
<dbReference type="SUPFAM" id="SSF55186">
    <property type="entry name" value="ThrRS/AlaRS common domain"/>
    <property type="match status" value="1"/>
</dbReference>
<dbReference type="SUPFAM" id="SSF55681">
    <property type="entry name" value="Class II aaRS and biotin synthetases"/>
    <property type="match status" value="1"/>
</dbReference>
<dbReference type="InterPro" id="IPR002318">
    <property type="entry name" value="Ala-tRNA-lgiase_IIc"/>
</dbReference>
<keyword evidence="6" id="KW-0067">ATP-binding</keyword>
<evidence type="ECO:0000259" key="10">
    <source>
        <dbReference type="PROSITE" id="PS50860"/>
    </source>
</evidence>
<evidence type="ECO:0000256" key="4">
    <source>
        <dbReference type="ARBA" id="ARBA00022598"/>
    </source>
</evidence>
<dbReference type="InterPro" id="IPR045864">
    <property type="entry name" value="aa-tRNA-synth_II/BPL/LPL"/>
</dbReference>
<evidence type="ECO:0000256" key="2">
    <source>
        <dbReference type="ARBA" id="ARBA00013168"/>
    </source>
</evidence>
<dbReference type="GO" id="GO:0000049">
    <property type="term" value="F:tRNA binding"/>
    <property type="evidence" value="ECO:0007669"/>
    <property type="project" value="UniProtKB-KW"/>
</dbReference>
<dbReference type="AlphaFoldDB" id="A0A1F7J4N6"/>
<dbReference type="SUPFAM" id="SSF101353">
    <property type="entry name" value="Putative anticodon-binding domain of alanyl-tRNA synthetase (AlaRS)"/>
    <property type="match status" value="1"/>
</dbReference>
<comment type="caution">
    <text evidence="11">The sequence shown here is derived from an EMBL/GenBank/DDBJ whole genome shotgun (WGS) entry which is preliminary data.</text>
</comment>
<organism evidence="11 12">
    <name type="scientific">Candidatus Roizmanbacteria bacterium RIFCSPLOWO2_01_FULL_40_42</name>
    <dbReference type="NCBI Taxonomy" id="1802066"/>
    <lineage>
        <taxon>Bacteria</taxon>
        <taxon>Candidatus Roizmaniibacteriota</taxon>
    </lineage>
</organism>
<dbReference type="PROSITE" id="PS50860">
    <property type="entry name" value="AA_TRNA_LIGASE_II_ALA"/>
    <property type="match status" value="1"/>
</dbReference>
<dbReference type="GO" id="GO:0002161">
    <property type="term" value="F:aminoacyl-tRNA deacylase activity"/>
    <property type="evidence" value="ECO:0007669"/>
    <property type="project" value="TreeGrafter"/>
</dbReference>
<keyword evidence="3" id="KW-0820">tRNA-binding</keyword>
<evidence type="ECO:0000313" key="12">
    <source>
        <dbReference type="Proteomes" id="UP000178558"/>
    </source>
</evidence>
<dbReference type="InterPro" id="IPR018163">
    <property type="entry name" value="Thr/Ala-tRNA-synth_IIc_edit"/>
</dbReference>
<gene>
    <name evidence="11" type="ORF">A3B50_02100</name>
</gene>
<protein>
    <recommendedName>
        <fullName evidence="2">alanine--tRNA ligase</fullName>
        <ecNumber evidence="2">6.1.1.7</ecNumber>
    </recommendedName>
</protein>
<dbReference type="PANTHER" id="PTHR11777">
    <property type="entry name" value="ALANYL-TRNA SYNTHETASE"/>
    <property type="match status" value="1"/>
</dbReference>
<evidence type="ECO:0000256" key="5">
    <source>
        <dbReference type="ARBA" id="ARBA00022741"/>
    </source>
</evidence>
<dbReference type="InterPro" id="IPR018165">
    <property type="entry name" value="Ala-tRNA-synth_IIc_core"/>
</dbReference>
<dbReference type="InterPro" id="IPR050058">
    <property type="entry name" value="Ala-tRNA_ligase"/>
</dbReference>
<sequence length="606" mass="69695">MKVTHQALRSLFADFWESKGHKEVPPIPLVPQNDPTTLFTGSGMQPLVPYLLGEPHPLGEKLYNIQPCFRAQDIEEVGNNRHTTAFEMMGNWSLGTYFKKEQITWFHTFLTRIIKLDPSKLHVTVFEGSRDIPKDEESAKLWRSLGIPKERIYFYGTEKNWWSRSGKPEGMPAGEPGGPDTEVFYDFGEERKIHENSSFKDKKCHPNCDCGRFIEIGNSVFMQYQKQKDGSFKELPKKNVDFGGGFERILAAIYDDPDVFKSDLYEAIIATIVDVSGKKYDEESNKQAIRIIADHLKASVFLIVDGVTPSNKEQGYVLRRLLRRAAVKMRSLKGSLGKGEDFRRISESVLETYGEVYFSKAKDLKIIAGVIEDEITKFQKSLERGLREVQKVKDINGKVAFDFYQTYGFPLELTEELFRERGQSVNHEQFQKEFENHKNLSRSASAGKFKGGLADHSDQVLKYHTATHLMHQALFDVLGEGVKQEGSNITKDRFRFDFSSLKKFTKEDVQKTEDIINKKVKEELPMRFKIMTKDEAYEIGARSFFREKYPDKVKVYYLGGEDDKPETAYSKEFCGGPHVKNTKEIGKIKIYKFENIGSNLYRLYAK</sequence>
<dbReference type="GO" id="GO:0005829">
    <property type="term" value="C:cytosol"/>
    <property type="evidence" value="ECO:0007669"/>
    <property type="project" value="TreeGrafter"/>
</dbReference>
<proteinExistence type="inferred from homology"/>
<keyword evidence="9" id="KW-0030">Aminoacyl-tRNA synthetase</keyword>
<evidence type="ECO:0000256" key="3">
    <source>
        <dbReference type="ARBA" id="ARBA00022555"/>
    </source>
</evidence>
<dbReference type="GO" id="GO:0005524">
    <property type="term" value="F:ATP binding"/>
    <property type="evidence" value="ECO:0007669"/>
    <property type="project" value="UniProtKB-KW"/>
</dbReference>
<dbReference type="NCBIfam" id="NF002436">
    <property type="entry name" value="PRK01584.1"/>
    <property type="match status" value="1"/>
</dbReference>
<accession>A0A1F7J4N6</accession>
<dbReference type="Pfam" id="PF01411">
    <property type="entry name" value="tRNA-synt_2c"/>
    <property type="match status" value="1"/>
</dbReference>
<dbReference type="Gene3D" id="3.30.930.10">
    <property type="entry name" value="Bira Bifunctional Protein, Domain 2"/>
    <property type="match status" value="1"/>
</dbReference>
<evidence type="ECO:0000256" key="8">
    <source>
        <dbReference type="ARBA" id="ARBA00022917"/>
    </source>
</evidence>
<evidence type="ECO:0000256" key="1">
    <source>
        <dbReference type="ARBA" id="ARBA00008226"/>
    </source>
</evidence>